<gene>
    <name evidence="5" type="ORF">VP01_1995g2</name>
</gene>
<dbReference type="SMART" id="SM00360">
    <property type="entry name" value="RRM"/>
    <property type="match status" value="2"/>
</dbReference>
<feature type="compositionally biased region" description="Basic and acidic residues" evidence="3">
    <location>
        <begin position="222"/>
        <end position="232"/>
    </location>
</feature>
<comment type="caution">
    <text evidence="5">The sequence shown here is derived from an EMBL/GenBank/DDBJ whole genome shotgun (WGS) entry which is preliminary data.</text>
</comment>
<dbReference type="VEuPathDB" id="FungiDB:VP01_1995g2"/>
<dbReference type="FunFam" id="3.30.70.330:FF:002045">
    <property type="match status" value="1"/>
</dbReference>
<feature type="domain" description="RRM" evidence="4">
    <location>
        <begin position="356"/>
        <end position="436"/>
    </location>
</feature>
<dbReference type="AlphaFoldDB" id="A0A0L6VBK9"/>
<dbReference type="InterPro" id="IPR000504">
    <property type="entry name" value="RRM_dom"/>
</dbReference>
<reference evidence="5 6" key="1">
    <citation type="submission" date="2015-08" db="EMBL/GenBank/DDBJ databases">
        <title>Next Generation Sequencing and Analysis of the Genome of Puccinia sorghi L Schw, the Causal Agent of Maize Common Rust.</title>
        <authorList>
            <person name="Rochi L."/>
            <person name="Burguener G."/>
            <person name="Darino M."/>
            <person name="Turjanski A."/>
            <person name="Kreff E."/>
            <person name="Dieguez M.J."/>
            <person name="Sacco F."/>
        </authorList>
    </citation>
    <scope>NUCLEOTIDE SEQUENCE [LARGE SCALE GENOMIC DNA]</scope>
    <source>
        <strain evidence="5 6">RO10H11247</strain>
    </source>
</reference>
<accession>A0A0L6VBK9</accession>
<feature type="compositionally biased region" description="Basic residues" evidence="3">
    <location>
        <begin position="265"/>
        <end position="284"/>
    </location>
</feature>
<evidence type="ECO:0000256" key="1">
    <source>
        <dbReference type="ARBA" id="ARBA00022884"/>
    </source>
</evidence>
<dbReference type="GO" id="GO:0003723">
    <property type="term" value="F:RNA binding"/>
    <property type="evidence" value="ECO:0007669"/>
    <property type="project" value="UniProtKB-UniRule"/>
</dbReference>
<dbReference type="STRING" id="27349.A0A0L6VBK9"/>
<feature type="domain" description="RRM" evidence="4">
    <location>
        <begin position="116"/>
        <end position="192"/>
    </location>
</feature>
<evidence type="ECO:0000259" key="4">
    <source>
        <dbReference type="PROSITE" id="PS50102"/>
    </source>
</evidence>
<feature type="region of interest" description="Disordered" evidence="3">
    <location>
        <begin position="188"/>
        <end position="239"/>
    </location>
</feature>
<dbReference type="PROSITE" id="PS50102">
    <property type="entry name" value="RRM"/>
    <property type="match status" value="2"/>
</dbReference>
<proteinExistence type="predicted"/>
<dbReference type="Pfam" id="PF00076">
    <property type="entry name" value="RRM_1"/>
    <property type="match status" value="2"/>
</dbReference>
<evidence type="ECO:0000256" key="2">
    <source>
        <dbReference type="PROSITE-ProRule" id="PRU00176"/>
    </source>
</evidence>
<evidence type="ECO:0000313" key="5">
    <source>
        <dbReference type="EMBL" id="KNZ58133.1"/>
    </source>
</evidence>
<name>A0A0L6VBK9_9BASI</name>
<dbReference type="InterPro" id="IPR012677">
    <property type="entry name" value="Nucleotide-bd_a/b_plait_sf"/>
</dbReference>
<evidence type="ECO:0000313" key="6">
    <source>
        <dbReference type="Proteomes" id="UP000037035"/>
    </source>
</evidence>
<feature type="compositionally biased region" description="Basic and acidic residues" evidence="3">
    <location>
        <begin position="285"/>
        <end position="314"/>
    </location>
</feature>
<dbReference type="OrthoDB" id="439808at2759"/>
<protein>
    <recommendedName>
        <fullName evidence="4">RRM domain-containing protein</fullName>
    </recommendedName>
</protein>
<feature type="region of interest" description="Disordered" evidence="3">
    <location>
        <begin position="263"/>
        <end position="355"/>
    </location>
</feature>
<dbReference type="Proteomes" id="UP000037035">
    <property type="component" value="Unassembled WGS sequence"/>
</dbReference>
<dbReference type="InterPro" id="IPR052462">
    <property type="entry name" value="SLIRP/GR-RBP-like"/>
</dbReference>
<dbReference type="EMBL" id="LAVV01006831">
    <property type="protein sequence ID" value="KNZ58133.1"/>
    <property type="molecule type" value="Genomic_DNA"/>
</dbReference>
<keyword evidence="6" id="KW-1185">Reference proteome</keyword>
<dbReference type="Gene3D" id="3.30.70.330">
    <property type="match status" value="2"/>
</dbReference>
<dbReference type="SUPFAM" id="SSF54928">
    <property type="entry name" value="RNA-binding domain, RBD"/>
    <property type="match status" value="2"/>
</dbReference>
<dbReference type="PANTHER" id="PTHR48027">
    <property type="entry name" value="HETEROGENEOUS NUCLEAR RIBONUCLEOPROTEIN 87F-RELATED"/>
    <property type="match status" value="1"/>
</dbReference>
<sequence length="462" mass="49760">MPCFSSHTRPVLLRSRKAGCLRGKAGQKPQMAETSFGRIGRLKCIAELLRLNGQELEKPLEETVCTRAESTPDQQTTPSMSIAEQDAGANPPANGNDGVAPITGAMEATTIQEVGRKVFIGNLSFATKADQLREVFGKHGEISDVQIIHRGTRPLGYGFVTFVTREDAEKAVAATDKTEIDERAINVEIAKPAPGQPGGAVPRAAAKAAKASKARQTNGDTKGSDEDHENTADHPSPAGFKVPFDCSVLYFYARAYSLCTPVSQARRRSTGGRGRSRRQGRARRPAGESKPEANGDDHGAVTDASTHNEEDASSKPRVRRTRSRRGKAGPASSGEPRRERRPRRKGPPEGGEPSQTLLFVANLPFDATDEKLKEFFSSYKVASAHVVCRKFGTTVGRSKGFGFVEFEDEENQLKALEETQGKELNGRALNIKIAVNEAKKADESAVKIDDASAPVPTEPAAA</sequence>
<feature type="region of interest" description="Disordered" evidence="3">
    <location>
        <begin position="62"/>
        <end position="95"/>
    </location>
</feature>
<evidence type="ECO:0000256" key="3">
    <source>
        <dbReference type="SAM" id="MobiDB-lite"/>
    </source>
</evidence>
<dbReference type="InterPro" id="IPR035979">
    <property type="entry name" value="RBD_domain_sf"/>
</dbReference>
<organism evidence="5 6">
    <name type="scientific">Puccinia sorghi</name>
    <dbReference type="NCBI Taxonomy" id="27349"/>
    <lineage>
        <taxon>Eukaryota</taxon>
        <taxon>Fungi</taxon>
        <taxon>Dikarya</taxon>
        <taxon>Basidiomycota</taxon>
        <taxon>Pucciniomycotina</taxon>
        <taxon>Pucciniomycetes</taxon>
        <taxon>Pucciniales</taxon>
        <taxon>Pucciniaceae</taxon>
        <taxon>Puccinia</taxon>
    </lineage>
</organism>
<feature type="compositionally biased region" description="Basic residues" evidence="3">
    <location>
        <begin position="316"/>
        <end position="327"/>
    </location>
</feature>
<keyword evidence="1 2" id="KW-0694">RNA-binding</keyword>
<feature type="compositionally biased region" description="Polar residues" evidence="3">
    <location>
        <begin position="68"/>
        <end position="82"/>
    </location>
</feature>